<dbReference type="OrthoDB" id="7870871at2"/>
<evidence type="ECO:0008006" key="5">
    <source>
        <dbReference type="Google" id="ProtNLM"/>
    </source>
</evidence>
<sequence length="161" mass="17897">MKRIAICLALIGAMVPAAGLAQSSAGSGDRPDADPDRYVLSPAGESFLRLDRQTGRISQCLKRDEAWRCVLVPDVQIVLEEEIARLSGEVASLRAENRRLAEKAGEPPAAEGRAPPAPERHRLTPEEEKDIDRAMDFTEKAMRRFFGMMKTLRQEFDSFAE</sequence>
<name>A0A285SQS9_9HYPH</name>
<evidence type="ECO:0000313" key="4">
    <source>
        <dbReference type="Proteomes" id="UP000219331"/>
    </source>
</evidence>
<organism evidence="3 4">
    <name type="scientific">Stappia indica</name>
    <dbReference type="NCBI Taxonomy" id="538381"/>
    <lineage>
        <taxon>Bacteria</taxon>
        <taxon>Pseudomonadati</taxon>
        <taxon>Pseudomonadota</taxon>
        <taxon>Alphaproteobacteria</taxon>
        <taxon>Hyphomicrobiales</taxon>
        <taxon>Stappiaceae</taxon>
        <taxon>Stappia</taxon>
    </lineage>
</organism>
<keyword evidence="2" id="KW-0732">Signal</keyword>
<proteinExistence type="predicted"/>
<reference evidence="3 4" key="1">
    <citation type="submission" date="2017-08" db="EMBL/GenBank/DDBJ databases">
        <authorList>
            <person name="de Groot N.N."/>
        </authorList>
    </citation>
    <scope>NUCLEOTIDE SEQUENCE [LARGE SCALE GENOMIC DNA]</scope>
    <source>
        <strain evidence="3 4">USBA 352</strain>
    </source>
</reference>
<dbReference type="STRING" id="538381.GCA_001696535_02792"/>
<feature type="signal peptide" evidence="2">
    <location>
        <begin position="1"/>
        <end position="17"/>
    </location>
</feature>
<evidence type="ECO:0000256" key="1">
    <source>
        <dbReference type="SAM" id="MobiDB-lite"/>
    </source>
</evidence>
<dbReference type="Proteomes" id="UP000219331">
    <property type="component" value="Unassembled WGS sequence"/>
</dbReference>
<feature type="chain" id="PRO_5013307100" description="Secreted protein" evidence="2">
    <location>
        <begin position="18"/>
        <end position="161"/>
    </location>
</feature>
<evidence type="ECO:0000313" key="3">
    <source>
        <dbReference type="EMBL" id="SOC10570.1"/>
    </source>
</evidence>
<dbReference type="AlphaFoldDB" id="A0A285SQS9"/>
<gene>
    <name evidence="3" type="ORF">SAMN05421512_106265</name>
</gene>
<dbReference type="EMBL" id="OBML01000006">
    <property type="protein sequence ID" value="SOC10570.1"/>
    <property type="molecule type" value="Genomic_DNA"/>
</dbReference>
<evidence type="ECO:0000256" key="2">
    <source>
        <dbReference type="SAM" id="SignalP"/>
    </source>
</evidence>
<keyword evidence="4" id="KW-1185">Reference proteome</keyword>
<accession>A0A285SQS9</accession>
<protein>
    <recommendedName>
        <fullName evidence="5">Secreted protein</fullName>
    </recommendedName>
</protein>
<feature type="region of interest" description="Disordered" evidence="1">
    <location>
        <begin position="97"/>
        <end position="133"/>
    </location>
</feature>
<feature type="compositionally biased region" description="Basic and acidic residues" evidence="1">
    <location>
        <begin position="118"/>
        <end position="133"/>
    </location>
</feature>
<dbReference type="RefSeq" id="WP_097175177.1">
    <property type="nucleotide sequence ID" value="NZ_OBML01000006.1"/>
</dbReference>